<evidence type="ECO:0000313" key="2">
    <source>
        <dbReference type="Proteomes" id="UP000276542"/>
    </source>
</evidence>
<gene>
    <name evidence="1" type="ORF">D4739_05945</name>
</gene>
<accession>A0A3A5H751</accession>
<dbReference type="RefSeq" id="WP_120059710.1">
    <property type="nucleotide sequence ID" value="NZ_QYRP01000002.1"/>
</dbReference>
<reference evidence="2" key="1">
    <citation type="submission" date="2018-09" db="EMBL/GenBank/DDBJ databases">
        <authorList>
            <person name="Zhu H."/>
        </authorList>
    </citation>
    <scope>NUCLEOTIDE SEQUENCE [LARGE SCALE GENOMIC DNA]</scope>
    <source>
        <strain evidence="2">K1W22B-1</strain>
    </source>
</reference>
<protein>
    <recommendedName>
        <fullName evidence="3">PhoU domain-containing protein</fullName>
    </recommendedName>
</protein>
<dbReference type="Proteomes" id="UP000276542">
    <property type="component" value="Unassembled WGS sequence"/>
</dbReference>
<proteinExistence type="predicted"/>
<comment type="caution">
    <text evidence="1">The sequence shown here is derived from an EMBL/GenBank/DDBJ whole genome shotgun (WGS) entry which is preliminary data.</text>
</comment>
<organism evidence="1 2">
    <name type="scientific">Nocardioides cavernaquae</name>
    <dbReference type="NCBI Taxonomy" id="2321396"/>
    <lineage>
        <taxon>Bacteria</taxon>
        <taxon>Bacillati</taxon>
        <taxon>Actinomycetota</taxon>
        <taxon>Actinomycetes</taxon>
        <taxon>Propionibacteriales</taxon>
        <taxon>Nocardioidaceae</taxon>
        <taxon>Nocardioides</taxon>
    </lineage>
</organism>
<keyword evidence="2" id="KW-1185">Reference proteome</keyword>
<evidence type="ECO:0000313" key="1">
    <source>
        <dbReference type="EMBL" id="RJS45811.1"/>
    </source>
</evidence>
<sequence>MSARLLDDLSRAEKLLDDCLDRAFAALKLVDPVSKRLTEEIERAINSTEDAHDLVARAVRVLDGSGF</sequence>
<evidence type="ECO:0008006" key="3">
    <source>
        <dbReference type="Google" id="ProtNLM"/>
    </source>
</evidence>
<dbReference type="AlphaFoldDB" id="A0A3A5H751"/>
<name>A0A3A5H751_9ACTN</name>
<dbReference type="EMBL" id="QYRP01000002">
    <property type="protein sequence ID" value="RJS45811.1"/>
    <property type="molecule type" value="Genomic_DNA"/>
</dbReference>